<gene>
    <name evidence="2" type="ORF">SD71_14085</name>
</gene>
<reference evidence="2 3" key="1">
    <citation type="submission" date="2014-12" db="EMBL/GenBank/DDBJ databases">
        <title>Draft genome sequence of Cohnella kolymensis strain B-2846.</title>
        <authorList>
            <person name="Karlyshev A.V."/>
            <person name="Kudryashova E.B."/>
        </authorList>
    </citation>
    <scope>NUCLEOTIDE SEQUENCE [LARGE SCALE GENOMIC DNA]</scope>
    <source>
        <strain evidence="2 3">VKM B-2846</strain>
    </source>
</reference>
<evidence type="ECO:0008006" key="4">
    <source>
        <dbReference type="Google" id="ProtNLM"/>
    </source>
</evidence>
<comment type="caution">
    <text evidence="2">The sequence shown here is derived from an EMBL/GenBank/DDBJ whole genome shotgun (WGS) entry which is preliminary data.</text>
</comment>
<evidence type="ECO:0000313" key="2">
    <source>
        <dbReference type="EMBL" id="KIL35424.1"/>
    </source>
</evidence>
<accession>A0ABR5A309</accession>
<dbReference type="EMBL" id="JXAL01000022">
    <property type="protein sequence ID" value="KIL35424.1"/>
    <property type="molecule type" value="Genomic_DNA"/>
</dbReference>
<protein>
    <recommendedName>
        <fullName evidence="4">Phenylalanyl-tRNA synthetase subunit beta</fullName>
    </recommendedName>
</protein>
<feature type="region of interest" description="Disordered" evidence="1">
    <location>
        <begin position="78"/>
        <end position="115"/>
    </location>
</feature>
<organism evidence="2 3">
    <name type="scientific">Cohnella kolymensis</name>
    <dbReference type="NCBI Taxonomy" id="1590652"/>
    <lineage>
        <taxon>Bacteria</taxon>
        <taxon>Bacillati</taxon>
        <taxon>Bacillota</taxon>
        <taxon>Bacilli</taxon>
        <taxon>Bacillales</taxon>
        <taxon>Paenibacillaceae</taxon>
        <taxon>Cohnella</taxon>
    </lineage>
</organism>
<keyword evidence="3" id="KW-1185">Reference proteome</keyword>
<name>A0ABR5A309_9BACL</name>
<sequence>MKKWMITIVAVLAIGLIGYKVGTDYVSNKIMGQLQQDIVKPEDVEKLKNDPEIQKIIKDNFSEEEVKKVLPQLSIDTIQTKQDSSKNTQPYANKPAKTNKPEAANSPAKAGTKKEFPIKTVDEAKDMVMSKFSTGEVTKMANMAKDGLSTNEKANIKSNLQAKLTDDEYEALKIIALMEVMKKDAN</sequence>
<evidence type="ECO:0000256" key="1">
    <source>
        <dbReference type="SAM" id="MobiDB-lite"/>
    </source>
</evidence>
<feature type="compositionally biased region" description="Polar residues" evidence="1">
    <location>
        <begin position="78"/>
        <end position="91"/>
    </location>
</feature>
<dbReference type="RefSeq" id="WP_041064313.1">
    <property type="nucleotide sequence ID" value="NZ_JXAL01000022.1"/>
</dbReference>
<evidence type="ECO:0000313" key="3">
    <source>
        <dbReference type="Proteomes" id="UP000054526"/>
    </source>
</evidence>
<proteinExistence type="predicted"/>
<dbReference type="Proteomes" id="UP000054526">
    <property type="component" value="Unassembled WGS sequence"/>
</dbReference>